<feature type="region of interest" description="Disordered" evidence="1">
    <location>
        <begin position="93"/>
        <end position="114"/>
    </location>
</feature>
<dbReference type="AlphaFoldDB" id="A0A6A4H7N6"/>
<name>A0A6A4H7N6_9AGAR</name>
<evidence type="ECO:0000256" key="1">
    <source>
        <dbReference type="SAM" id="MobiDB-lite"/>
    </source>
</evidence>
<evidence type="ECO:0000313" key="3">
    <source>
        <dbReference type="Proteomes" id="UP000799118"/>
    </source>
</evidence>
<dbReference type="EMBL" id="ML769574">
    <property type="protein sequence ID" value="KAE9393344.1"/>
    <property type="molecule type" value="Genomic_DNA"/>
</dbReference>
<protein>
    <submittedName>
        <fullName evidence="2">Uncharacterized protein</fullName>
    </submittedName>
</protein>
<reference evidence="2" key="1">
    <citation type="journal article" date="2019" name="Environ. Microbiol.">
        <title>Fungal ecological strategies reflected in gene transcription - a case study of two litter decomposers.</title>
        <authorList>
            <person name="Barbi F."/>
            <person name="Kohler A."/>
            <person name="Barry K."/>
            <person name="Baskaran P."/>
            <person name="Daum C."/>
            <person name="Fauchery L."/>
            <person name="Ihrmark K."/>
            <person name="Kuo A."/>
            <person name="LaButti K."/>
            <person name="Lipzen A."/>
            <person name="Morin E."/>
            <person name="Grigoriev I.V."/>
            <person name="Henrissat B."/>
            <person name="Lindahl B."/>
            <person name="Martin F."/>
        </authorList>
    </citation>
    <scope>NUCLEOTIDE SEQUENCE</scope>
    <source>
        <strain evidence="2">JB14</strain>
    </source>
</reference>
<feature type="compositionally biased region" description="Basic and acidic residues" evidence="1">
    <location>
        <begin position="98"/>
        <end position="114"/>
    </location>
</feature>
<evidence type="ECO:0000313" key="2">
    <source>
        <dbReference type="EMBL" id="KAE9393344.1"/>
    </source>
</evidence>
<keyword evidence="3" id="KW-1185">Reference proteome</keyword>
<dbReference type="Proteomes" id="UP000799118">
    <property type="component" value="Unassembled WGS sequence"/>
</dbReference>
<sequence length="281" mass="31348">MLLNRSRKARHFMPHMTLLELRMNNPWNQSNVMIKNLPILKALKWSTEDGAATKLQLLRIGVCGEWRYYWTGGRLTPSRPLGYEASIGGGKTVSRVRQGSEEPKNREKQATAETKKIQNDVVCGMASPLATMTTNVVVPALTNSEKWTHAVRKQTLCMASCGMNMSLWGVVSAMQIHRVQMLTMKRPRRSVKQLLIEAQAGGSKERSSCCQPKSLVEIPSAQRGGVERDDLLLLAVGNKALENWFGKPWIQAQLMKVGKTQQAERIEGGKGESQQTTKDGF</sequence>
<accession>A0A6A4H7N6</accession>
<organism evidence="2 3">
    <name type="scientific">Gymnopus androsaceus JB14</name>
    <dbReference type="NCBI Taxonomy" id="1447944"/>
    <lineage>
        <taxon>Eukaryota</taxon>
        <taxon>Fungi</taxon>
        <taxon>Dikarya</taxon>
        <taxon>Basidiomycota</taxon>
        <taxon>Agaricomycotina</taxon>
        <taxon>Agaricomycetes</taxon>
        <taxon>Agaricomycetidae</taxon>
        <taxon>Agaricales</taxon>
        <taxon>Marasmiineae</taxon>
        <taxon>Omphalotaceae</taxon>
        <taxon>Gymnopus</taxon>
    </lineage>
</organism>
<proteinExistence type="predicted"/>
<gene>
    <name evidence="2" type="ORF">BT96DRAFT_1051716</name>
</gene>